<keyword evidence="1" id="KW-0812">Transmembrane</keyword>
<organism evidence="2 3">
    <name type="scientific">Lophium mytilinum</name>
    <dbReference type="NCBI Taxonomy" id="390894"/>
    <lineage>
        <taxon>Eukaryota</taxon>
        <taxon>Fungi</taxon>
        <taxon>Dikarya</taxon>
        <taxon>Ascomycota</taxon>
        <taxon>Pezizomycotina</taxon>
        <taxon>Dothideomycetes</taxon>
        <taxon>Pleosporomycetidae</taxon>
        <taxon>Mytilinidiales</taxon>
        <taxon>Mytilinidiaceae</taxon>
        <taxon>Lophium</taxon>
    </lineage>
</organism>
<keyword evidence="1" id="KW-1133">Transmembrane helix</keyword>
<reference evidence="2" key="1">
    <citation type="journal article" date="2020" name="Stud. Mycol.">
        <title>101 Dothideomycetes genomes: a test case for predicting lifestyles and emergence of pathogens.</title>
        <authorList>
            <person name="Haridas S."/>
            <person name="Albert R."/>
            <person name="Binder M."/>
            <person name="Bloem J."/>
            <person name="Labutti K."/>
            <person name="Salamov A."/>
            <person name="Andreopoulos B."/>
            <person name="Baker S."/>
            <person name="Barry K."/>
            <person name="Bills G."/>
            <person name="Bluhm B."/>
            <person name="Cannon C."/>
            <person name="Castanera R."/>
            <person name="Culley D."/>
            <person name="Daum C."/>
            <person name="Ezra D."/>
            <person name="Gonzalez J."/>
            <person name="Henrissat B."/>
            <person name="Kuo A."/>
            <person name="Liang C."/>
            <person name="Lipzen A."/>
            <person name="Lutzoni F."/>
            <person name="Magnuson J."/>
            <person name="Mondo S."/>
            <person name="Nolan M."/>
            <person name="Ohm R."/>
            <person name="Pangilinan J."/>
            <person name="Park H.-J."/>
            <person name="Ramirez L."/>
            <person name="Alfaro M."/>
            <person name="Sun H."/>
            <person name="Tritt A."/>
            <person name="Yoshinaga Y."/>
            <person name="Zwiers L.-H."/>
            <person name="Turgeon B."/>
            <person name="Goodwin S."/>
            <person name="Spatafora J."/>
            <person name="Crous P."/>
            <person name="Grigoriev I."/>
        </authorList>
    </citation>
    <scope>NUCLEOTIDE SEQUENCE</scope>
    <source>
        <strain evidence="2">CBS 269.34</strain>
    </source>
</reference>
<feature type="transmembrane region" description="Helical" evidence="1">
    <location>
        <begin position="88"/>
        <end position="107"/>
    </location>
</feature>
<protein>
    <submittedName>
        <fullName evidence="2">Uncharacterized protein</fullName>
    </submittedName>
</protein>
<feature type="transmembrane region" description="Helical" evidence="1">
    <location>
        <begin position="12"/>
        <end position="35"/>
    </location>
</feature>
<name>A0A6A6RCK2_9PEZI</name>
<keyword evidence="3" id="KW-1185">Reference proteome</keyword>
<dbReference type="Proteomes" id="UP000799750">
    <property type="component" value="Unassembled WGS sequence"/>
</dbReference>
<evidence type="ECO:0000256" key="1">
    <source>
        <dbReference type="SAM" id="Phobius"/>
    </source>
</evidence>
<dbReference type="AlphaFoldDB" id="A0A6A6RCK2"/>
<evidence type="ECO:0000313" key="3">
    <source>
        <dbReference type="Proteomes" id="UP000799750"/>
    </source>
</evidence>
<accession>A0A6A6RCK2</accession>
<dbReference type="EMBL" id="MU004182">
    <property type="protein sequence ID" value="KAF2501177.1"/>
    <property type="molecule type" value="Genomic_DNA"/>
</dbReference>
<proteinExistence type="predicted"/>
<dbReference type="OrthoDB" id="2587356at2759"/>
<gene>
    <name evidence="2" type="ORF">BU16DRAFT_555676</name>
</gene>
<sequence length="133" mass="14630">MVGTVVDDQNEIGTAVGIAGLIRSAVSAVASKIYAVVLKNRLEMTIPAIVLLAMEKADFQRHKCRVSYTIEVAGIAAYKLAINQEYHTVMLVTIAFSGLGTLFSFWASNVDELMTTRVSLTRHKRRDEEVLEA</sequence>
<evidence type="ECO:0000313" key="2">
    <source>
        <dbReference type="EMBL" id="KAF2501177.1"/>
    </source>
</evidence>
<keyword evidence="1" id="KW-0472">Membrane</keyword>